<dbReference type="SMART" id="SM00175">
    <property type="entry name" value="RAB"/>
    <property type="match status" value="1"/>
</dbReference>
<protein>
    <submittedName>
        <fullName evidence="4">GTP-binding protein Rab-3D</fullName>
    </submittedName>
</protein>
<dbReference type="PANTHER" id="PTHR47977">
    <property type="entry name" value="RAS-RELATED PROTEIN RAB"/>
    <property type="match status" value="1"/>
</dbReference>
<sequence>MDEKTEETVPIIPEVKKKKKRRDIHYLFKIVFLGRPRVGKTSIFNVFRGEDFKHDSMPSVEIGAFTKYIKIDGKLVRIDIFDTCGQEKFNALTQSYARGAQGVILVSDFNDISTLGGAFEMFRELVSPQDNPAVILAGNKVDISNPLISKTIIKKTESGEMTRHTIKEASAVYIMNEETLIRNAKKINAIPLLVSAKNGLNVKPIFYQLIRVMIARQHKLMETDESDTGGRRTRTISHQDMIRVPVKTSGGCCT</sequence>
<dbReference type="GO" id="GO:0003924">
    <property type="term" value="F:GTPase activity"/>
    <property type="evidence" value="ECO:0007669"/>
    <property type="project" value="InterPro"/>
</dbReference>
<dbReference type="PROSITE" id="PS51419">
    <property type="entry name" value="RAB"/>
    <property type="match status" value="1"/>
</dbReference>
<reference evidence="4" key="1">
    <citation type="submission" date="2018-10" db="EMBL/GenBank/DDBJ databases">
        <title>Hidden diversity of soil giant viruses.</title>
        <authorList>
            <person name="Schulz F."/>
            <person name="Alteio L."/>
            <person name="Goudeau D."/>
            <person name="Ryan E.M."/>
            <person name="Malmstrom R.R."/>
            <person name="Blanchard J."/>
            <person name="Woyke T."/>
        </authorList>
    </citation>
    <scope>NUCLEOTIDE SEQUENCE</scope>
    <source>
        <strain evidence="4">HAV1</strain>
    </source>
</reference>
<dbReference type="InterPro" id="IPR050227">
    <property type="entry name" value="Rab"/>
</dbReference>
<evidence type="ECO:0000256" key="1">
    <source>
        <dbReference type="ARBA" id="ARBA00004112"/>
    </source>
</evidence>
<dbReference type="GO" id="GO:0005525">
    <property type="term" value="F:GTP binding"/>
    <property type="evidence" value="ECO:0007669"/>
    <property type="project" value="UniProtKB-KW"/>
</dbReference>
<dbReference type="NCBIfam" id="TIGR00231">
    <property type="entry name" value="small_GTP"/>
    <property type="match status" value="1"/>
</dbReference>
<dbReference type="Gene3D" id="3.40.50.300">
    <property type="entry name" value="P-loop containing nucleotide triphosphate hydrolases"/>
    <property type="match status" value="1"/>
</dbReference>
<dbReference type="Pfam" id="PF00071">
    <property type="entry name" value="Ras"/>
    <property type="match status" value="1"/>
</dbReference>
<gene>
    <name evidence="4" type="ORF">Harvfovirus74_4</name>
</gene>
<keyword evidence="2" id="KW-0547">Nucleotide-binding</keyword>
<evidence type="ECO:0000256" key="3">
    <source>
        <dbReference type="ARBA" id="ARBA00023134"/>
    </source>
</evidence>
<dbReference type="SMART" id="SM00173">
    <property type="entry name" value="RAS"/>
    <property type="match status" value="1"/>
</dbReference>
<dbReference type="CDD" id="cd00154">
    <property type="entry name" value="Rab"/>
    <property type="match status" value="1"/>
</dbReference>
<dbReference type="EMBL" id="MK072316">
    <property type="protein sequence ID" value="AYV81891.1"/>
    <property type="molecule type" value="Genomic_DNA"/>
</dbReference>
<dbReference type="PRINTS" id="PR00449">
    <property type="entry name" value="RASTRNSFRMNG"/>
</dbReference>
<evidence type="ECO:0000256" key="2">
    <source>
        <dbReference type="ARBA" id="ARBA00022741"/>
    </source>
</evidence>
<organism evidence="4">
    <name type="scientific">Harvfovirus sp</name>
    <dbReference type="NCBI Taxonomy" id="2487768"/>
    <lineage>
        <taxon>Viruses</taxon>
        <taxon>Varidnaviria</taxon>
        <taxon>Bamfordvirae</taxon>
        <taxon>Nucleocytoviricota</taxon>
        <taxon>Megaviricetes</taxon>
        <taxon>Imitervirales</taxon>
        <taxon>Mimiviridae</taxon>
        <taxon>Klosneuvirinae</taxon>
    </lineage>
</organism>
<dbReference type="InterPro" id="IPR027417">
    <property type="entry name" value="P-loop_NTPase"/>
</dbReference>
<dbReference type="SUPFAM" id="SSF52540">
    <property type="entry name" value="P-loop containing nucleoside triphosphate hydrolases"/>
    <property type="match status" value="1"/>
</dbReference>
<dbReference type="PROSITE" id="PS51421">
    <property type="entry name" value="RAS"/>
    <property type="match status" value="1"/>
</dbReference>
<proteinExistence type="predicted"/>
<dbReference type="GO" id="GO:0020002">
    <property type="term" value="C:host cell plasma membrane"/>
    <property type="evidence" value="ECO:0007669"/>
    <property type="project" value="UniProtKB-SubCell"/>
</dbReference>
<keyword evidence="3" id="KW-0342">GTP-binding</keyword>
<dbReference type="InterPro" id="IPR005225">
    <property type="entry name" value="Small_GTP-bd"/>
</dbReference>
<evidence type="ECO:0000313" key="4">
    <source>
        <dbReference type="EMBL" id="AYV81891.1"/>
    </source>
</evidence>
<comment type="subcellular location">
    <subcellularLocation>
        <location evidence="1">Host cell membrane</location>
        <topology evidence="1">Lipid-anchor</topology>
        <orientation evidence="1">Cytoplasmic side</orientation>
    </subcellularLocation>
</comment>
<accession>A0A3G5A6M8</accession>
<dbReference type="SMART" id="SM00174">
    <property type="entry name" value="RHO"/>
    <property type="match status" value="1"/>
</dbReference>
<name>A0A3G5A6M8_9VIRU</name>
<dbReference type="InterPro" id="IPR001806">
    <property type="entry name" value="Small_GTPase"/>
</dbReference>